<reference evidence="1" key="1">
    <citation type="submission" date="2021-01" db="EMBL/GenBank/DDBJ databases">
        <title>Adiantum capillus-veneris genome.</title>
        <authorList>
            <person name="Fang Y."/>
            <person name="Liao Q."/>
        </authorList>
    </citation>
    <scope>NUCLEOTIDE SEQUENCE</scope>
    <source>
        <strain evidence="1">H3</strain>
        <tissue evidence="1">Leaf</tissue>
    </source>
</reference>
<name>A0A9D4ULV9_ADICA</name>
<dbReference type="AlphaFoldDB" id="A0A9D4ULV9"/>
<keyword evidence="2" id="KW-1185">Reference proteome</keyword>
<evidence type="ECO:0000313" key="2">
    <source>
        <dbReference type="Proteomes" id="UP000886520"/>
    </source>
</evidence>
<evidence type="ECO:0000313" key="1">
    <source>
        <dbReference type="EMBL" id="KAI5070303.1"/>
    </source>
</evidence>
<organism evidence="1 2">
    <name type="scientific">Adiantum capillus-veneris</name>
    <name type="common">Maidenhair fern</name>
    <dbReference type="NCBI Taxonomy" id="13818"/>
    <lineage>
        <taxon>Eukaryota</taxon>
        <taxon>Viridiplantae</taxon>
        <taxon>Streptophyta</taxon>
        <taxon>Embryophyta</taxon>
        <taxon>Tracheophyta</taxon>
        <taxon>Polypodiopsida</taxon>
        <taxon>Polypodiidae</taxon>
        <taxon>Polypodiales</taxon>
        <taxon>Pteridineae</taxon>
        <taxon>Pteridaceae</taxon>
        <taxon>Vittarioideae</taxon>
        <taxon>Adiantum</taxon>
    </lineage>
</organism>
<accession>A0A9D4ULV9</accession>
<gene>
    <name evidence="1" type="ORF">GOP47_0014646</name>
</gene>
<sequence>MAQSSTFPLYFQLDPRTVAGPVVLGHGNGEYDSNVMSSLIKDALTPDIKLLDMAAIAYELDVGFNRPAVDKIFYSRADLLEASNVNIRKCTIGVDVTTK</sequence>
<dbReference type="EMBL" id="JABFUD020000014">
    <property type="protein sequence ID" value="KAI5070303.1"/>
    <property type="molecule type" value="Genomic_DNA"/>
</dbReference>
<comment type="caution">
    <text evidence="1">The sequence shown here is derived from an EMBL/GenBank/DDBJ whole genome shotgun (WGS) entry which is preliminary data.</text>
</comment>
<protein>
    <submittedName>
        <fullName evidence="1">Uncharacterized protein</fullName>
    </submittedName>
</protein>
<proteinExistence type="predicted"/>
<dbReference type="Proteomes" id="UP000886520">
    <property type="component" value="Chromosome 14"/>
</dbReference>